<organism evidence="1 2">
    <name type="scientific">Branchiostoma lanceolatum</name>
    <name type="common">Common lancelet</name>
    <name type="synonym">Amphioxus lanceolatum</name>
    <dbReference type="NCBI Taxonomy" id="7740"/>
    <lineage>
        <taxon>Eukaryota</taxon>
        <taxon>Metazoa</taxon>
        <taxon>Chordata</taxon>
        <taxon>Cephalochordata</taxon>
        <taxon>Leptocardii</taxon>
        <taxon>Amphioxiformes</taxon>
        <taxon>Branchiostomatidae</taxon>
        <taxon>Branchiostoma</taxon>
    </lineage>
</organism>
<reference evidence="1" key="1">
    <citation type="submission" date="2022-01" db="EMBL/GenBank/DDBJ databases">
        <authorList>
            <person name="Braso-Vives M."/>
        </authorList>
    </citation>
    <scope>NUCLEOTIDE SEQUENCE</scope>
</reference>
<dbReference type="Proteomes" id="UP000838412">
    <property type="component" value="Chromosome 4"/>
</dbReference>
<dbReference type="OrthoDB" id="9923602at2759"/>
<sequence>MCVVQYYPDPPSGAVAVSPATDKDASPFCGLKTTFVCDRYQPTAMVVNAVRTIAKDYWTLSFPLAGVLFGMWLNNYESTHKLATYKNKSMLFQRELKPGEKEPW</sequence>
<keyword evidence="2" id="KW-1185">Reference proteome</keyword>
<dbReference type="Pfam" id="PF08040">
    <property type="entry name" value="NADH_oxidored"/>
    <property type="match status" value="1"/>
</dbReference>
<dbReference type="AlphaFoldDB" id="A0A8J9ZVB8"/>
<name>A0A8J9ZVB8_BRALA</name>
<dbReference type="InterPro" id="IPR012575">
    <property type="entry name" value="NDUB1"/>
</dbReference>
<dbReference type="GO" id="GO:0005739">
    <property type="term" value="C:mitochondrion"/>
    <property type="evidence" value="ECO:0007669"/>
    <property type="project" value="InterPro"/>
</dbReference>
<accession>A0A8J9ZVB8</accession>
<proteinExistence type="predicted"/>
<evidence type="ECO:0000313" key="1">
    <source>
        <dbReference type="EMBL" id="CAH1262822.1"/>
    </source>
</evidence>
<protein>
    <submittedName>
        <fullName evidence="1">NDUFB1 protein</fullName>
    </submittedName>
</protein>
<gene>
    <name evidence="1" type="primary">NDUFB1</name>
    <name evidence="1" type="ORF">BLAG_LOCUS17718</name>
</gene>
<evidence type="ECO:0000313" key="2">
    <source>
        <dbReference type="Proteomes" id="UP000838412"/>
    </source>
</evidence>
<dbReference type="EMBL" id="OV696689">
    <property type="protein sequence ID" value="CAH1262822.1"/>
    <property type="molecule type" value="Genomic_DNA"/>
</dbReference>